<comment type="caution">
    <text evidence="2">The sequence shown here is derived from an EMBL/GenBank/DDBJ whole genome shotgun (WGS) entry which is preliminary data.</text>
</comment>
<accession>A0A1B8B2A5</accession>
<dbReference type="EMBL" id="LYXU01000001">
    <property type="protein sequence ID" value="OBS26860.1"/>
    <property type="molecule type" value="Genomic_DNA"/>
</dbReference>
<evidence type="ECO:0000256" key="1">
    <source>
        <dbReference type="SAM" id="MobiDB-lite"/>
    </source>
</evidence>
<organism evidence="2 3">
    <name type="scientific">Fusarium poae</name>
    <dbReference type="NCBI Taxonomy" id="36050"/>
    <lineage>
        <taxon>Eukaryota</taxon>
        <taxon>Fungi</taxon>
        <taxon>Dikarya</taxon>
        <taxon>Ascomycota</taxon>
        <taxon>Pezizomycotina</taxon>
        <taxon>Sordariomycetes</taxon>
        <taxon>Hypocreomycetidae</taxon>
        <taxon>Hypocreales</taxon>
        <taxon>Nectriaceae</taxon>
        <taxon>Fusarium</taxon>
    </lineage>
</organism>
<reference evidence="2 3" key="1">
    <citation type="submission" date="2016-06" db="EMBL/GenBank/DDBJ databases">
        <title>Living apart together: crosstalk between the core and supernumerary genomes in a fungal plant pathogen.</title>
        <authorList>
            <person name="Vanheule A."/>
            <person name="Audenaert K."/>
            <person name="Warris S."/>
            <person name="Van De Geest H."/>
            <person name="Schijlen E."/>
            <person name="Hofte M."/>
            <person name="De Saeger S."/>
            <person name="Haesaert G."/>
            <person name="Waalwijk C."/>
            <person name="Van Der Lee T."/>
        </authorList>
    </citation>
    <scope>NUCLEOTIDE SEQUENCE [LARGE SCALE GENOMIC DNA]</scope>
    <source>
        <strain evidence="2 3">2516</strain>
    </source>
</reference>
<evidence type="ECO:0000313" key="2">
    <source>
        <dbReference type="EMBL" id="OBS26860.1"/>
    </source>
</evidence>
<evidence type="ECO:0000313" key="3">
    <source>
        <dbReference type="Proteomes" id="UP000091967"/>
    </source>
</evidence>
<dbReference type="AlphaFoldDB" id="A0A1B8B2A5"/>
<gene>
    <name evidence="2" type="ORF">FPOA_00803</name>
</gene>
<dbReference type="OMA" id="TYYTTAN"/>
<sequence length="302" mass="33430">MAHRRTTSASHVQAGCDADVDTRRYASSTSGITYTRGSVLPGNSSIADSDEFREESSCDFSDYELEGPSPHGTYYTTANHQHDSSQPRPIASNQGGSHTHADGSARRGFQSGNDLPRSSPYQHQRNSYSGNFSQPGRYATSYQNRRTYSASHGGRSLRQTYPSDHYDEVGNYIGPPAVDTNPGDLVSFPRLPDSDTSSLEDEEENTGSQRHIPISETSKPSFSEQLVSGVRSFLTLESNKDQIPPQPPRTGTYLFCRHYLIEECACITALEDDGIGDYCQKCWEGRCNGPRPPRSVVRRSLW</sequence>
<feature type="compositionally biased region" description="Polar residues" evidence="1">
    <location>
        <begin position="33"/>
        <end position="47"/>
    </location>
</feature>
<protein>
    <submittedName>
        <fullName evidence="2">Uncharacterized protein</fullName>
    </submittedName>
</protein>
<dbReference type="OrthoDB" id="5081871at2759"/>
<feature type="compositionally biased region" description="Polar residues" evidence="1">
    <location>
        <begin position="119"/>
        <end position="150"/>
    </location>
</feature>
<dbReference type="Proteomes" id="UP000091967">
    <property type="component" value="Unassembled WGS sequence"/>
</dbReference>
<keyword evidence="3" id="KW-1185">Reference proteome</keyword>
<feature type="compositionally biased region" description="Polar residues" evidence="1">
    <location>
        <begin position="86"/>
        <end position="97"/>
    </location>
</feature>
<proteinExistence type="predicted"/>
<feature type="region of interest" description="Disordered" evidence="1">
    <location>
        <begin position="33"/>
        <end position="220"/>
    </location>
</feature>
<name>A0A1B8B2A5_FUSPO</name>